<gene>
    <name evidence="2" type="ORF">SPARVUS_LOCUS11424140</name>
</gene>
<dbReference type="Proteomes" id="UP001162483">
    <property type="component" value="Unassembled WGS sequence"/>
</dbReference>
<feature type="region of interest" description="Disordered" evidence="1">
    <location>
        <begin position="1"/>
        <end position="38"/>
    </location>
</feature>
<keyword evidence="3" id="KW-1185">Reference proteome</keyword>
<evidence type="ECO:0000256" key="1">
    <source>
        <dbReference type="SAM" id="MobiDB-lite"/>
    </source>
</evidence>
<dbReference type="EMBL" id="CATNWA010016454">
    <property type="protein sequence ID" value="CAI9592800.1"/>
    <property type="molecule type" value="Genomic_DNA"/>
</dbReference>
<evidence type="ECO:0000313" key="2">
    <source>
        <dbReference type="EMBL" id="CAI9592800.1"/>
    </source>
</evidence>
<name>A0ABN9F9N3_9NEOB</name>
<protein>
    <submittedName>
        <fullName evidence="2">Uncharacterized protein</fullName>
    </submittedName>
</protein>
<organism evidence="2 3">
    <name type="scientific">Staurois parvus</name>
    <dbReference type="NCBI Taxonomy" id="386267"/>
    <lineage>
        <taxon>Eukaryota</taxon>
        <taxon>Metazoa</taxon>
        <taxon>Chordata</taxon>
        <taxon>Craniata</taxon>
        <taxon>Vertebrata</taxon>
        <taxon>Euteleostomi</taxon>
        <taxon>Amphibia</taxon>
        <taxon>Batrachia</taxon>
        <taxon>Anura</taxon>
        <taxon>Neobatrachia</taxon>
        <taxon>Ranoidea</taxon>
        <taxon>Ranidae</taxon>
        <taxon>Staurois</taxon>
    </lineage>
</organism>
<reference evidence="2" key="1">
    <citation type="submission" date="2023-05" db="EMBL/GenBank/DDBJ databases">
        <authorList>
            <person name="Stuckert A."/>
        </authorList>
    </citation>
    <scope>NUCLEOTIDE SEQUENCE</scope>
</reference>
<proteinExistence type="predicted"/>
<comment type="caution">
    <text evidence="2">The sequence shown here is derived from an EMBL/GenBank/DDBJ whole genome shotgun (WGS) entry which is preliminary data.</text>
</comment>
<sequence length="38" mass="4017">MSSLPPRSLLGHVTGSRRLRGHSQSSALLAHAHVGTQL</sequence>
<accession>A0ABN9F9N3</accession>
<evidence type="ECO:0000313" key="3">
    <source>
        <dbReference type="Proteomes" id="UP001162483"/>
    </source>
</evidence>